<dbReference type="EMBL" id="JAJEPW010000083">
    <property type="protein sequence ID" value="MCC2130925.1"/>
    <property type="molecule type" value="Genomic_DNA"/>
</dbReference>
<dbReference type="InterPro" id="IPR043129">
    <property type="entry name" value="ATPase_NBD"/>
</dbReference>
<reference evidence="1" key="1">
    <citation type="submission" date="2021-10" db="EMBL/GenBank/DDBJ databases">
        <title>Anaerobic single-cell dispensing facilitates the cultivation of human gut bacteria.</title>
        <authorList>
            <person name="Afrizal A."/>
        </authorList>
    </citation>
    <scope>NUCLEOTIDE SEQUENCE</scope>
    <source>
        <strain evidence="1">CLA-AA-H272</strain>
    </source>
</reference>
<keyword evidence="2" id="KW-1185">Reference proteome</keyword>
<name>A0AAE3DFR3_9FIRM</name>
<dbReference type="AlphaFoldDB" id="A0AAE3DFR3"/>
<comment type="caution">
    <text evidence="1">The sequence shown here is derived from an EMBL/GenBank/DDBJ whole genome shotgun (WGS) entry which is preliminary data.</text>
</comment>
<organism evidence="1 2">
    <name type="scientific">Brotocaccenecus cirricatena</name>
    <dbReference type="NCBI Taxonomy" id="3064195"/>
    <lineage>
        <taxon>Bacteria</taxon>
        <taxon>Bacillati</taxon>
        <taxon>Bacillota</taxon>
        <taxon>Clostridia</taxon>
        <taxon>Eubacteriales</taxon>
        <taxon>Oscillospiraceae</taxon>
        <taxon>Brotocaccenecus</taxon>
    </lineage>
</organism>
<protein>
    <recommendedName>
        <fullName evidence="3">Butyrate kinase</fullName>
    </recommendedName>
</protein>
<dbReference type="Proteomes" id="UP001199319">
    <property type="component" value="Unassembled WGS sequence"/>
</dbReference>
<accession>A0AAE3DFR3</accession>
<evidence type="ECO:0000313" key="1">
    <source>
        <dbReference type="EMBL" id="MCC2130925.1"/>
    </source>
</evidence>
<dbReference type="RefSeq" id="WP_302930049.1">
    <property type="nucleotide sequence ID" value="NZ_JAJEPW010000083.1"/>
</dbReference>
<dbReference type="SUPFAM" id="SSF53067">
    <property type="entry name" value="Actin-like ATPase domain"/>
    <property type="match status" value="1"/>
</dbReference>
<sequence>MPKCFMAAMARVSGHPLLPRYGRTHTLNHKRVARTVAQELQPFANVLDQADYRAGVIARCLEQAGLSGQVDAIVLTGGVIYSQAFRQLLLSRISYLGRVICKPGEEEMDSLAYYLNAVLTGELQPKEYN</sequence>
<evidence type="ECO:0000313" key="2">
    <source>
        <dbReference type="Proteomes" id="UP001199319"/>
    </source>
</evidence>
<evidence type="ECO:0008006" key="3">
    <source>
        <dbReference type="Google" id="ProtNLM"/>
    </source>
</evidence>
<gene>
    <name evidence="1" type="ORF">LKD37_15695</name>
</gene>
<proteinExistence type="predicted"/>
<dbReference type="Gene3D" id="3.30.420.40">
    <property type="match status" value="1"/>
</dbReference>